<dbReference type="PROSITE" id="PS51257">
    <property type="entry name" value="PROKAR_LIPOPROTEIN"/>
    <property type="match status" value="1"/>
</dbReference>
<dbReference type="Pfam" id="PF17963">
    <property type="entry name" value="Big_9"/>
    <property type="match status" value="1"/>
</dbReference>
<comment type="caution">
    <text evidence="1">The sequence shown here is derived from an EMBL/GenBank/DDBJ whole genome shotgun (WGS) entry which is preliminary data.</text>
</comment>
<dbReference type="EMBL" id="JAVRHZ010000002">
    <property type="protein sequence ID" value="MDT0555639.1"/>
    <property type="molecule type" value="Genomic_DNA"/>
</dbReference>
<dbReference type="Proteomes" id="UP001254488">
    <property type="component" value="Unassembled WGS sequence"/>
</dbReference>
<evidence type="ECO:0000313" key="1">
    <source>
        <dbReference type="EMBL" id="MDT0555639.1"/>
    </source>
</evidence>
<sequence length="456" mass="51663">MNFKNLFFGLLSFSVIVLSCKSDDSDYTSLDIETEADFVQVLQNNTIEINVFSNDTNVPLEGVLTTSAPQEGTVEITDPNNTPNNPSDDLVVYRTTPNFTGEDIFEYTVCTADNSVCETNTVTVTVLSSSEVVFNLSEMPYPKLSDYNFFDGDIAEQIPNTGIIPYKPISSLFSDYALKKRFIWMPNNTIATYNGDHSVLELPVGAIIIKAFYYDNVQPSNNRRNIETRLMVRKETGWVFATYVWNEPQTDAFFDLSGSFTEVEWLQEGQLKTVNYRIPAESQCLTCHEAAESSIPIGIKPQNLNTVYSYSEGVSNQLDKLVEVGYLEDAVPSNINTVVDWEDVSQSLEMRMRSYVDINCAHCHADERYCDYRPMRFQFDLTNDVTNLGVCVDPDTNIPPNTKIVVPGNKDESVLYFRVNTDLEQYRMPLLGRTIIHEEYVALVEEWINSLSETCD</sequence>
<reference evidence="1 2" key="1">
    <citation type="submission" date="2023-09" db="EMBL/GenBank/DDBJ databases">
        <authorList>
            <person name="Rey-Velasco X."/>
        </authorList>
    </citation>
    <scope>NUCLEOTIDE SEQUENCE [LARGE SCALE GENOMIC DNA]</scope>
    <source>
        <strain evidence="1 2">W242</strain>
    </source>
</reference>
<proteinExistence type="predicted"/>
<name>A0ABU2YBR9_9FLAO</name>
<accession>A0ABU2YBR9</accession>
<evidence type="ECO:0008006" key="3">
    <source>
        <dbReference type="Google" id="ProtNLM"/>
    </source>
</evidence>
<evidence type="ECO:0000313" key="2">
    <source>
        <dbReference type="Proteomes" id="UP001254488"/>
    </source>
</evidence>
<organism evidence="1 2">
    <name type="scientific">Patiriisocius hiemis</name>
    <dbReference type="NCBI Taxonomy" id="3075604"/>
    <lineage>
        <taxon>Bacteria</taxon>
        <taxon>Pseudomonadati</taxon>
        <taxon>Bacteroidota</taxon>
        <taxon>Flavobacteriia</taxon>
        <taxon>Flavobacteriales</taxon>
        <taxon>Flavobacteriaceae</taxon>
        <taxon>Patiriisocius</taxon>
    </lineage>
</organism>
<dbReference type="RefSeq" id="WP_311332589.1">
    <property type="nucleotide sequence ID" value="NZ_JAVRHZ010000002.1"/>
</dbReference>
<keyword evidence="2" id="KW-1185">Reference proteome</keyword>
<dbReference type="Gene3D" id="2.40.30.120">
    <property type="entry name" value="Positive stranded ssRNA viruses"/>
    <property type="match status" value="1"/>
</dbReference>
<gene>
    <name evidence="1" type="ORF">RM538_06465</name>
</gene>
<protein>
    <recommendedName>
        <fullName evidence="3">Repeat protein (TIGR03806 family)</fullName>
    </recommendedName>
</protein>